<evidence type="ECO:0000256" key="3">
    <source>
        <dbReference type="ARBA" id="ARBA00022448"/>
    </source>
</evidence>
<keyword evidence="11 13" id="KW-0472">Membrane</keyword>
<dbReference type="FunFam" id="2.40.170.20:FF:000005">
    <property type="entry name" value="TonB-dependent siderophore receptor"/>
    <property type="match status" value="1"/>
</dbReference>
<accession>A0A433VE06</accession>
<organism evidence="19 20">
    <name type="scientific">Dulcicalothrix desertica PCC 7102</name>
    <dbReference type="NCBI Taxonomy" id="232991"/>
    <lineage>
        <taxon>Bacteria</taxon>
        <taxon>Bacillati</taxon>
        <taxon>Cyanobacteriota</taxon>
        <taxon>Cyanophyceae</taxon>
        <taxon>Nostocales</taxon>
        <taxon>Calotrichaceae</taxon>
        <taxon>Dulcicalothrix</taxon>
    </lineage>
</organism>
<dbReference type="InterPro" id="IPR012910">
    <property type="entry name" value="Plug_dom"/>
</dbReference>
<dbReference type="AlphaFoldDB" id="A0A433VE06"/>
<dbReference type="InterPro" id="IPR037066">
    <property type="entry name" value="Plug_dom_sf"/>
</dbReference>
<dbReference type="PROSITE" id="PS52016">
    <property type="entry name" value="TONB_DEPENDENT_REC_3"/>
    <property type="match status" value="1"/>
</dbReference>
<evidence type="ECO:0000259" key="18">
    <source>
        <dbReference type="Pfam" id="PF11741"/>
    </source>
</evidence>
<name>A0A433VE06_9CYAN</name>
<keyword evidence="20" id="KW-1185">Reference proteome</keyword>
<proteinExistence type="inferred from homology"/>
<evidence type="ECO:0000259" key="16">
    <source>
        <dbReference type="Pfam" id="PF00593"/>
    </source>
</evidence>
<evidence type="ECO:0000256" key="9">
    <source>
        <dbReference type="ARBA" id="ARBA00023065"/>
    </source>
</evidence>
<dbReference type="Gene3D" id="2.170.130.10">
    <property type="entry name" value="TonB-dependent receptor, plug domain"/>
    <property type="match status" value="1"/>
</dbReference>
<evidence type="ECO:0000256" key="1">
    <source>
        <dbReference type="ARBA" id="ARBA00004571"/>
    </source>
</evidence>
<dbReference type="GO" id="GO:0015344">
    <property type="term" value="F:siderophore uptake transmembrane transporter activity"/>
    <property type="evidence" value="ECO:0007669"/>
    <property type="project" value="TreeGrafter"/>
</dbReference>
<dbReference type="FunFam" id="2.170.130.10:FF:000001">
    <property type="entry name" value="Catecholate siderophore TonB-dependent receptor"/>
    <property type="match status" value="1"/>
</dbReference>
<feature type="domain" description="TonB-dependent receptor-like beta-barrel" evidence="16">
    <location>
        <begin position="407"/>
        <end position="844"/>
    </location>
</feature>
<evidence type="ECO:0000256" key="13">
    <source>
        <dbReference type="PROSITE-ProRule" id="PRU01360"/>
    </source>
</evidence>
<evidence type="ECO:0000259" key="17">
    <source>
        <dbReference type="Pfam" id="PF07715"/>
    </source>
</evidence>
<dbReference type="Gene3D" id="2.40.170.20">
    <property type="entry name" value="TonB-dependent receptor, beta-barrel domain"/>
    <property type="match status" value="1"/>
</dbReference>
<dbReference type="PANTHER" id="PTHR32552:SF68">
    <property type="entry name" value="FERRICHROME OUTER MEMBRANE TRANSPORTER_PHAGE RECEPTOR"/>
    <property type="match status" value="1"/>
</dbReference>
<dbReference type="PANTHER" id="PTHR32552">
    <property type="entry name" value="FERRICHROME IRON RECEPTOR-RELATED"/>
    <property type="match status" value="1"/>
</dbReference>
<dbReference type="Pfam" id="PF07715">
    <property type="entry name" value="Plug"/>
    <property type="match status" value="1"/>
</dbReference>
<dbReference type="InterPro" id="IPR039426">
    <property type="entry name" value="TonB-dep_rcpt-like"/>
</dbReference>
<keyword evidence="7" id="KW-0732">Signal</keyword>
<dbReference type="Proteomes" id="UP000271624">
    <property type="component" value="Unassembled WGS sequence"/>
</dbReference>
<evidence type="ECO:0000256" key="11">
    <source>
        <dbReference type="ARBA" id="ARBA00023136"/>
    </source>
</evidence>
<dbReference type="GO" id="GO:0015891">
    <property type="term" value="P:siderophore transport"/>
    <property type="evidence" value="ECO:0007669"/>
    <property type="project" value="InterPro"/>
</dbReference>
<dbReference type="InterPro" id="IPR021731">
    <property type="entry name" value="AMIN_dom"/>
</dbReference>
<keyword evidence="10 14" id="KW-0798">TonB box</keyword>
<evidence type="ECO:0000256" key="15">
    <source>
        <dbReference type="SAM" id="MobiDB-lite"/>
    </source>
</evidence>
<evidence type="ECO:0000256" key="6">
    <source>
        <dbReference type="ARBA" id="ARBA00022692"/>
    </source>
</evidence>
<dbReference type="Pfam" id="PF11741">
    <property type="entry name" value="AMIN"/>
    <property type="match status" value="1"/>
</dbReference>
<evidence type="ECO:0000256" key="2">
    <source>
        <dbReference type="ARBA" id="ARBA00009810"/>
    </source>
</evidence>
<evidence type="ECO:0000313" key="19">
    <source>
        <dbReference type="EMBL" id="RUT04334.1"/>
    </source>
</evidence>
<evidence type="ECO:0000256" key="5">
    <source>
        <dbReference type="ARBA" id="ARBA00022496"/>
    </source>
</evidence>
<dbReference type="RefSeq" id="WP_127082944.1">
    <property type="nucleotide sequence ID" value="NZ_RSCL01000011.1"/>
</dbReference>
<feature type="domain" description="TonB-dependent receptor plug" evidence="17">
    <location>
        <begin position="235"/>
        <end position="333"/>
    </location>
</feature>
<protein>
    <submittedName>
        <fullName evidence="19">Ferrichrome-iron receptor</fullName>
    </submittedName>
</protein>
<keyword evidence="9" id="KW-0406">Ion transport</keyword>
<dbReference type="SUPFAM" id="SSF56935">
    <property type="entry name" value="Porins"/>
    <property type="match status" value="1"/>
</dbReference>
<keyword evidence="19" id="KW-0675">Receptor</keyword>
<dbReference type="InterPro" id="IPR010105">
    <property type="entry name" value="TonB_sidphr_rcpt"/>
</dbReference>
<dbReference type="CDD" id="cd01347">
    <property type="entry name" value="ligand_gated_channel"/>
    <property type="match status" value="1"/>
</dbReference>
<evidence type="ECO:0000256" key="8">
    <source>
        <dbReference type="ARBA" id="ARBA00023004"/>
    </source>
</evidence>
<feature type="region of interest" description="Disordered" evidence="15">
    <location>
        <begin position="163"/>
        <end position="235"/>
    </location>
</feature>
<keyword evidence="12 13" id="KW-0998">Cell outer membrane</keyword>
<gene>
    <name evidence="19" type="ORF">DSM106972_045620</name>
</gene>
<dbReference type="OrthoDB" id="503423at2"/>
<comment type="similarity">
    <text evidence="2 13 14">Belongs to the TonB-dependent receptor family.</text>
</comment>
<keyword evidence="6 13" id="KW-0812">Transmembrane</keyword>
<feature type="domain" description="AMIN" evidence="18">
    <location>
        <begin position="64"/>
        <end position="157"/>
    </location>
</feature>
<dbReference type="GO" id="GO:0038023">
    <property type="term" value="F:signaling receptor activity"/>
    <property type="evidence" value="ECO:0007669"/>
    <property type="project" value="InterPro"/>
</dbReference>
<keyword evidence="3 13" id="KW-0813">Transport</keyword>
<keyword evidence="8" id="KW-0408">Iron</keyword>
<evidence type="ECO:0000256" key="4">
    <source>
        <dbReference type="ARBA" id="ARBA00022452"/>
    </source>
</evidence>
<dbReference type="InterPro" id="IPR000531">
    <property type="entry name" value="Beta-barrel_TonB"/>
</dbReference>
<dbReference type="EMBL" id="RSCL01000011">
    <property type="protein sequence ID" value="RUT04334.1"/>
    <property type="molecule type" value="Genomic_DNA"/>
</dbReference>
<evidence type="ECO:0000256" key="12">
    <source>
        <dbReference type="ARBA" id="ARBA00023237"/>
    </source>
</evidence>
<reference evidence="19" key="1">
    <citation type="submission" date="2018-12" db="EMBL/GenBank/DDBJ databases">
        <authorList>
            <person name="Will S."/>
            <person name="Neumann-Schaal M."/>
            <person name="Henke P."/>
        </authorList>
    </citation>
    <scope>NUCLEOTIDE SEQUENCE</scope>
    <source>
        <strain evidence="19">PCC 7102</strain>
    </source>
</reference>
<comment type="caution">
    <text evidence="19">The sequence shown here is derived from an EMBL/GenBank/DDBJ whole genome shotgun (WGS) entry which is preliminary data.</text>
</comment>
<comment type="subcellular location">
    <subcellularLocation>
        <location evidence="1 13">Cell outer membrane</location>
        <topology evidence="1 13">Multi-pass membrane protein</topology>
    </subcellularLocation>
</comment>
<dbReference type="InterPro" id="IPR036942">
    <property type="entry name" value="Beta-barrel_TonB_sf"/>
</dbReference>
<evidence type="ECO:0000313" key="20">
    <source>
        <dbReference type="Proteomes" id="UP000271624"/>
    </source>
</evidence>
<evidence type="ECO:0000256" key="10">
    <source>
        <dbReference type="ARBA" id="ARBA00023077"/>
    </source>
</evidence>
<keyword evidence="4 13" id="KW-1134">Transmembrane beta strand</keyword>
<evidence type="ECO:0000256" key="7">
    <source>
        <dbReference type="ARBA" id="ARBA00022729"/>
    </source>
</evidence>
<reference evidence="19" key="2">
    <citation type="journal article" date="2019" name="Genome Biol. Evol.">
        <title>Day and night: Metabolic profiles and evolutionary relationships of six axenic non-marine cyanobacteria.</title>
        <authorList>
            <person name="Will S.E."/>
            <person name="Henke P."/>
            <person name="Boedeker C."/>
            <person name="Huang S."/>
            <person name="Brinkmann H."/>
            <person name="Rohde M."/>
            <person name="Jarek M."/>
            <person name="Friedl T."/>
            <person name="Seufert S."/>
            <person name="Schumacher M."/>
            <person name="Overmann J."/>
            <person name="Neumann-Schaal M."/>
            <person name="Petersen J."/>
        </authorList>
    </citation>
    <scope>NUCLEOTIDE SEQUENCE [LARGE SCALE GENOMIC DNA]</scope>
    <source>
        <strain evidence="19">PCC 7102</strain>
    </source>
</reference>
<keyword evidence="5" id="KW-0410">Iron transport</keyword>
<evidence type="ECO:0000256" key="14">
    <source>
        <dbReference type="RuleBase" id="RU003357"/>
    </source>
</evidence>
<dbReference type="GO" id="GO:0009279">
    <property type="term" value="C:cell outer membrane"/>
    <property type="evidence" value="ECO:0007669"/>
    <property type="project" value="UniProtKB-SubCell"/>
</dbReference>
<dbReference type="Pfam" id="PF00593">
    <property type="entry name" value="TonB_dep_Rec_b-barrel"/>
    <property type="match status" value="1"/>
</dbReference>
<sequence>MKLQLLVQSLLFTGSIVLFLGTPALSEEIIAASEKHKREFEPIRSVPKLVQAPTSAIAITGVKLNFTGQELEIILQTAGADKLQPVNRSEGNNFIADIPNAQLRLSSGNEFRQENPAGGIRVITVTNVDANTVRVIVTGEASQPKAELFDSNESLIFGVAVTGTTPTQEQPEVPPKPEQQKPTTEVKPEPAAETETPEKQPSAEAEQPIELVVTGEQDSYRVPEATAGTRTDTPLRDIPQAIQVIPRQVIEDQQVDRLSDALRNTAGVTSDNSPRSAFEGFTIRGFTNRNIIRNGLRDDTNLTGGSGIANIEQIEVLKGPAGALFGQGGAGGTINIVTKKPLSNPFYSIQGSIGNYDYYDGSIDLTGPLNDSKTVLYRLNASALSTGTFVDFFDIERYLVAPTLTFKLGNNTQLSLEAEYLDTKQRNDRGLPAIGSVLPNPNGNIPISRFVNEPSIDRNDRRVWRFGHNLEHNFSEDWKLRNSFRAALLKVEQNSVFPTGLLEDNRTLERGLVTTGERIQETYILETNVVGKFRTGSIEHQLLVGVDLSRDYSQATKDNFFREIRPLDLFNPQYGRDNIGPIVEEIPSEPVTADILGIYLQNQIALTENLKILLGGRLDIVSQTLNFSDGTQDFQQDEAFSPRLGIVYQPSKFVSLYASYSSSFQQVTGTTFDRRLFEPERATQYEVGVKTDLTDTLSATLAFYQINRSNVLTTDPRDVSGNFSIQTGEQRSRGIELDVAGEILPGLKVIGGYAYTDARVTEDNDIEEGNRINNVPENAFSLWTTYEIPQGSLQGLGFGLGFFYVGEREGDLENSFKLPSYVRTDAALFYRRDNFRAALNIQNLFNTDYFESAENDLRVFPGSPTTVKFTLGWQF</sequence>
<dbReference type="NCBIfam" id="TIGR01783">
    <property type="entry name" value="TonB-siderophor"/>
    <property type="match status" value="1"/>
</dbReference>